<dbReference type="AlphaFoldDB" id="A0A1M6QX96"/>
<sequence>MHEMEKEVFTAENAKKLQPIMEDFMASCDKGEENWLADRLEKSLPEESTENRQQIIHEIEAGINTFDANLTSLQGAIAAGDTKEEWLAETLRQNLPELTELEYGNTLFQTAKALHLENEQTMATIDGTPVPATFEEGPMEEYDWSAEENKALTRQLNQEIKIGALAGQVVNAGFAMAEKTPLGEKISELKNIAAALRSGDDGEVKKAASAALVTGVQKGIVPLPKSTPVGAITALACGGVESAKLMLAYADGELSGQQVLDRTEQIVTVQVSQGLSIAGEKLGRSIGTKIGLAVGTFVPFLAPVAVTVGGFVGGMIGRLAGSKIGQAIGKAARKVAEIAKPDVQKVWNTVKNVGRSIVNGVKSFLSWFFD</sequence>
<accession>A0A1M6QX96</accession>
<dbReference type="EMBL" id="FRBC01000001">
    <property type="protein sequence ID" value="SHK24825.1"/>
    <property type="molecule type" value="Genomic_DNA"/>
</dbReference>
<organism evidence="1 2">
    <name type="scientific">Selenomonas ruminantium</name>
    <dbReference type="NCBI Taxonomy" id="971"/>
    <lineage>
        <taxon>Bacteria</taxon>
        <taxon>Bacillati</taxon>
        <taxon>Bacillota</taxon>
        <taxon>Negativicutes</taxon>
        <taxon>Selenomonadales</taxon>
        <taxon>Selenomonadaceae</taxon>
        <taxon>Selenomonas</taxon>
    </lineage>
</organism>
<proteinExistence type="predicted"/>
<dbReference type="RefSeq" id="WP_073087822.1">
    <property type="nucleotide sequence ID" value="NZ_FRBC01000001.1"/>
</dbReference>
<evidence type="ECO:0000313" key="1">
    <source>
        <dbReference type="EMBL" id="SHK24825.1"/>
    </source>
</evidence>
<name>A0A1M6QX96_SELRU</name>
<evidence type="ECO:0000313" key="2">
    <source>
        <dbReference type="Proteomes" id="UP000184263"/>
    </source>
</evidence>
<gene>
    <name evidence="1" type="ORF">SAMN05216582_10133</name>
</gene>
<dbReference type="Proteomes" id="UP000184263">
    <property type="component" value="Unassembled WGS sequence"/>
</dbReference>
<dbReference type="OrthoDB" id="1663074at2"/>
<protein>
    <submittedName>
        <fullName evidence="1">Uncharacterized protein</fullName>
    </submittedName>
</protein>
<reference evidence="1 2" key="1">
    <citation type="submission" date="2016-11" db="EMBL/GenBank/DDBJ databases">
        <authorList>
            <person name="Jaros S."/>
            <person name="Januszkiewicz K."/>
            <person name="Wedrychowicz H."/>
        </authorList>
    </citation>
    <scope>NUCLEOTIDE SEQUENCE [LARGE SCALE GENOMIC DNA]</scope>
    <source>
        <strain evidence="1 2">HD4</strain>
    </source>
</reference>